<dbReference type="Proteomes" id="UP001446871">
    <property type="component" value="Unassembled WGS sequence"/>
</dbReference>
<feature type="region of interest" description="Disordered" evidence="1">
    <location>
        <begin position="1"/>
        <end position="63"/>
    </location>
</feature>
<comment type="caution">
    <text evidence="3">The sequence shown here is derived from an EMBL/GenBank/DDBJ whole genome shotgun (WGS) entry which is preliminary data.</text>
</comment>
<keyword evidence="2" id="KW-0812">Transmembrane</keyword>
<keyword evidence="2" id="KW-1133">Transmembrane helix</keyword>
<keyword evidence="2" id="KW-0472">Membrane</keyword>
<evidence type="ECO:0000256" key="2">
    <source>
        <dbReference type="SAM" id="Phobius"/>
    </source>
</evidence>
<evidence type="ECO:0000313" key="3">
    <source>
        <dbReference type="EMBL" id="KAK8064000.1"/>
    </source>
</evidence>
<gene>
    <name evidence="3" type="ORF">PG996_008652</name>
</gene>
<reference evidence="3 4" key="1">
    <citation type="submission" date="2023-01" db="EMBL/GenBank/DDBJ databases">
        <title>Analysis of 21 Apiospora genomes using comparative genomics revels a genus with tremendous synthesis potential of carbohydrate active enzymes and secondary metabolites.</title>
        <authorList>
            <person name="Sorensen T."/>
        </authorList>
    </citation>
    <scope>NUCLEOTIDE SEQUENCE [LARGE SCALE GENOMIC DNA]</scope>
    <source>
        <strain evidence="3 4">CBS 83171</strain>
    </source>
</reference>
<keyword evidence="4" id="KW-1185">Reference proteome</keyword>
<sequence>MHENEAPEPVPKSESQPPEVLPPRETYLPNLRVPGSSGWGYDGQVEPGPASQAGTASYPPQETPKKICGVKRSTFIFSLVLGFVVIGAAVGGAVGGSLAARHASACSPTASPNTTSTSPYFSIPTSGVRVELDCNKYPGYKPYTVEVGGTTTATATFKPTCAKDFPDPAQDLLALTVYNELDCMKACAAYNHARNATECVAAVFIADVSDAVKDWYANCWIKNDTNNPQPKTDRYLAAILTQNGTQQQEDELDELS</sequence>
<organism evidence="3 4">
    <name type="scientific">Apiospora saccharicola</name>
    <dbReference type="NCBI Taxonomy" id="335842"/>
    <lineage>
        <taxon>Eukaryota</taxon>
        <taxon>Fungi</taxon>
        <taxon>Dikarya</taxon>
        <taxon>Ascomycota</taxon>
        <taxon>Pezizomycotina</taxon>
        <taxon>Sordariomycetes</taxon>
        <taxon>Xylariomycetidae</taxon>
        <taxon>Amphisphaeriales</taxon>
        <taxon>Apiosporaceae</taxon>
        <taxon>Apiospora</taxon>
    </lineage>
</organism>
<feature type="transmembrane region" description="Helical" evidence="2">
    <location>
        <begin position="75"/>
        <end position="99"/>
    </location>
</feature>
<dbReference type="GO" id="GO:0008233">
    <property type="term" value="F:peptidase activity"/>
    <property type="evidence" value="ECO:0007669"/>
    <property type="project" value="UniProtKB-KW"/>
</dbReference>
<dbReference type="GO" id="GO:0006508">
    <property type="term" value="P:proteolysis"/>
    <property type="evidence" value="ECO:0007669"/>
    <property type="project" value="UniProtKB-KW"/>
</dbReference>
<protein>
    <submittedName>
        <fullName evidence="3">Eukaryotic aspartyl protease</fullName>
    </submittedName>
</protein>
<accession>A0ABR1UYK7</accession>
<proteinExistence type="predicted"/>
<keyword evidence="3" id="KW-0645">Protease</keyword>
<evidence type="ECO:0000313" key="4">
    <source>
        <dbReference type="Proteomes" id="UP001446871"/>
    </source>
</evidence>
<keyword evidence="3" id="KW-0378">Hydrolase</keyword>
<dbReference type="EMBL" id="JAQQWM010000005">
    <property type="protein sequence ID" value="KAK8064000.1"/>
    <property type="molecule type" value="Genomic_DNA"/>
</dbReference>
<evidence type="ECO:0000256" key="1">
    <source>
        <dbReference type="SAM" id="MobiDB-lite"/>
    </source>
</evidence>
<name>A0ABR1UYK7_9PEZI</name>